<evidence type="ECO:0000313" key="2">
    <source>
        <dbReference type="Proteomes" id="UP000029120"/>
    </source>
</evidence>
<organism evidence="1 2">
    <name type="scientific">Arabis alpina</name>
    <name type="common">Alpine rock-cress</name>
    <dbReference type="NCBI Taxonomy" id="50452"/>
    <lineage>
        <taxon>Eukaryota</taxon>
        <taxon>Viridiplantae</taxon>
        <taxon>Streptophyta</taxon>
        <taxon>Embryophyta</taxon>
        <taxon>Tracheophyta</taxon>
        <taxon>Spermatophyta</taxon>
        <taxon>Magnoliopsida</taxon>
        <taxon>eudicotyledons</taxon>
        <taxon>Gunneridae</taxon>
        <taxon>Pentapetalae</taxon>
        <taxon>rosids</taxon>
        <taxon>malvids</taxon>
        <taxon>Brassicales</taxon>
        <taxon>Brassicaceae</taxon>
        <taxon>Arabideae</taxon>
        <taxon>Arabis</taxon>
    </lineage>
</organism>
<keyword evidence="2" id="KW-1185">Reference proteome</keyword>
<gene>
    <name evidence="1" type="ordered locus">AALP_Aa4g014600</name>
</gene>
<reference evidence="2" key="1">
    <citation type="journal article" date="2015" name="Nat. Plants">
        <title>Genome expansion of Arabis alpina linked with retrotransposition and reduced symmetric DNA methylation.</title>
        <authorList>
            <person name="Willing E.M."/>
            <person name="Rawat V."/>
            <person name="Mandakova T."/>
            <person name="Maumus F."/>
            <person name="James G.V."/>
            <person name="Nordstroem K.J."/>
            <person name="Becker C."/>
            <person name="Warthmann N."/>
            <person name="Chica C."/>
            <person name="Szarzynska B."/>
            <person name="Zytnicki M."/>
            <person name="Albani M.C."/>
            <person name="Kiefer C."/>
            <person name="Bergonzi S."/>
            <person name="Castaings L."/>
            <person name="Mateos J.L."/>
            <person name="Berns M.C."/>
            <person name="Bujdoso N."/>
            <person name="Piofczyk T."/>
            <person name="de Lorenzo L."/>
            <person name="Barrero-Sicilia C."/>
            <person name="Mateos I."/>
            <person name="Piednoel M."/>
            <person name="Hagmann J."/>
            <person name="Chen-Min-Tao R."/>
            <person name="Iglesias-Fernandez R."/>
            <person name="Schuster S.C."/>
            <person name="Alonso-Blanco C."/>
            <person name="Roudier F."/>
            <person name="Carbonero P."/>
            <person name="Paz-Ares J."/>
            <person name="Davis S.J."/>
            <person name="Pecinka A."/>
            <person name="Quesneville H."/>
            <person name="Colot V."/>
            <person name="Lysak M.A."/>
            <person name="Weigel D."/>
            <person name="Coupland G."/>
            <person name="Schneeberger K."/>
        </authorList>
    </citation>
    <scope>NUCLEOTIDE SEQUENCE [LARGE SCALE GENOMIC DNA]</scope>
    <source>
        <strain evidence="2">cv. Pajares</strain>
    </source>
</reference>
<accession>A0A087H0G6</accession>
<dbReference type="Gramene" id="KFK35618">
    <property type="protein sequence ID" value="KFK35618"/>
    <property type="gene ID" value="AALP_AA4G014600"/>
</dbReference>
<proteinExistence type="predicted"/>
<dbReference type="AlphaFoldDB" id="A0A087H0G6"/>
<sequence length="33" mass="3777">MSILERGQSLSRCLKRNQDEIAEGELLIVCEDQ</sequence>
<dbReference type="EMBL" id="CM002872">
    <property type="protein sequence ID" value="KFK35618.1"/>
    <property type="molecule type" value="Genomic_DNA"/>
</dbReference>
<evidence type="ECO:0000313" key="1">
    <source>
        <dbReference type="EMBL" id="KFK35618.1"/>
    </source>
</evidence>
<dbReference type="Proteomes" id="UP000029120">
    <property type="component" value="Chromosome 4"/>
</dbReference>
<name>A0A087H0G6_ARAAL</name>
<protein>
    <submittedName>
        <fullName evidence="1">Uncharacterized protein</fullName>
    </submittedName>
</protein>